<organism evidence="3 4">
    <name type="scientific">Desmophyllum pertusum</name>
    <dbReference type="NCBI Taxonomy" id="174260"/>
    <lineage>
        <taxon>Eukaryota</taxon>
        <taxon>Metazoa</taxon>
        <taxon>Cnidaria</taxon>
        <taxon>Anthozoa</taxon>
        <taxon>Hexacorallia</taxon>
        <taxon>Scleractinia</taxon>
        <taxon>Caryophylliina</taxon>
        <taxon>Caryophylliidae</taxon>
        <taxon>Desmophyllum</taxon>
    </lineage>
</organism>
<dbReference type="Pfam" id="PF00534">
    <property type="entry name" value="Glycos_transf_1"/>
    <property type="match status" value="1"/>
</dbReference>
<evidence type="ECO:0000313" key="4">
    <source>
        <dbReference type="Proteomes" id="UP001163046"/>
    </source>
</evidence>
<name>A0A9W9Y724_9CNID</name>
<feature type="non-terminal residue" evidence="3">
    <location>
        <position position="1"/>
    </location>
</feature>
<keyword evidence="4" id="KW-1185">Reference proteome</keyword>
<dbReference type="SUPFAM" id="SSF53756">
    <property type="entry name" value="UDP-Glycosyltransferase/glycogen phosphorylase"/>
    <property type="match status" value="1"/>
</dbReference>
<evidence type="ECO:0000256" key="1">
    <source>
        <dbReference type="ARBA" id="ARBA00022676"/>
    </source>
</evidence>
<keyword evidence="1" id="KW-0328">Glycosyltransferase</keyword>
<feature type="domain" description="Glycosyl transferase family 1" evidence="2">
    <location>
        <begin position="8"/>
        <end position="123"/>
    </location>
</feature>
<evidence type="ECO:0000259" key="2">
    <source>
        <dbReference type="Pfam" id="PF00534"/>
    </source>
</evidence>
<accession>A0A9W9Y724</accession>
<comment type="caution">
    <text evidence="3">The sequence shown here is derived from an EMBL/GenBank/DDBJ whole genome shotgun (WGS) entry which is preliminary data.</text>
</comment>
<dbReference type="Proteomes" id="UP001163046">
    <property type="component" value="Unassembled WGS sequence"/>
</dbReference>
<protein>
    <recommendedName>
        <fullName evidence="2">Glycosyl transferase family 1 domain-containing protein</fullName>
    </recommendedName>
</protein>
<dbReference type="OrthoDB" id="734129at2759"/>
<dbReference type="InterPro" id="IPR001296">
    <property type="entry name" value="Glyco_trans_1"/>
</dbReference>
<gene>
    <name evidence="3" type="ORF">OS493_039015</name>
</gene>
<dbReference type="GO" id="GO:0017176">
    <property type="term" value="F:phosphatidylinositol N-acetylglucosaminyltransferase activity"/>
    <property type="evidence" value="ECO:0007669"/>
    <property type="project" value="TreeGrafter"/>
</dbReference>
<keyword evidence="1" id="KW-0808">Transferase</keyword>
<dbReference type="Gene3D" id="3.40.50.2000">
    <property type="entry name" value="Glycogen Phosphorylase B"/>
    <property type="match status" value="2"/>
</dbReference>
<dbReference type="EMBL" id="MU827920">
    <property type="protein sequence ID" value="KAJ7314883.1"/>
    <property type="molecule type" value="Genomic_DNA"/>
</dbReference>
<evidence type="ECO:0000313" key="3">
    <source>
        <dbReference type="EMBL" id="KAJ7314883.1"/>
    </source>
</evidence>
<proteinExistence type="predicted"/>
<sequence>MDLLAGILPIMCANHSDIQFIIGGDGPKRALLEDVCEQCKLQDRVQLLGKLEHENVRDVTFFLTHRLTEAFCIAIVEAASCGLQVVSTRVGGVPEVLPSDMIKMAEPSVKSLVVALDRAVKDARDSRFVSPHVAHERIRTMYTWKNVARRTER</sequence>
<dbReference type="GO" id="GO:0000506">
    <property type="term" value="C:glycosylphosphatidylinositol-N-acetylglucosaminyltransferase (GPI-GnT) complex"/>
    <property type="evidence" value="ECO:0007669"/>
    <property type="project" value="TreeGrafter"/>
</dbReference>
<dbReference type="PANTHER" id="PTHR45871:SF1">
    <property type="entry name" value="PHOSPHATIDYLINOSITOL N-ACETYLGLUCOSAMINYLTRANSFERASE SUBUNIT A"/>
    <property type="match status" value="1"/>
</dbReference>
<reference evidence="3" key="1">
    <citation type="submission" date="2023-01" db="EMBL/GenBank/DDBJ databases">
        <title>Genome assembly of the deep-sea coral Lophelia pertusa.</title>
        <authorList>
            <person name="Herrera S."/>
            <person name="Cordes E."/>
        </authorList>
    </citation>
    <scope>NUCLEOTIDE SEQUENCE</scope>
    <source>
        <strain evidence="3">USNM1676648</strain>
        <tissue evidence="3">Polyp</tissue>
    </source>
</reference>
<dbReference type="GO" id="GO:0006506">
    <property type="term" value="P:GPI anchor biosynthetic process"/>
    <property type="evidence" value="ECO:0007669"/>
    <property type="project" value="TreeGrafter"/>
</dbReference>
<dbReference type="PANTHER" id="PTHR45871">
    <property type="entry name" value="N-ACETYLGLUCOSAMINYL-PHOSPHATIDYLINOSITOL BIOSYNTHETIC PROTEIN"/>
    <property type="match status" value="1"/>
</dbReference>
<dbReference type="AlphaFoldDB" id="A0A9W9Y724"/>